<dbReference type="PIRSF" id="PIRSF034888">
    <property type="entry name" value="P-loop_UCP034888"/>
    <property type="match status" value="1"/>
</dbReference>
<dbReference type="InterPro" id="IPR027417">
    <property type="entry name" value="P-loop_NTPase"/>
</dbReference>
<dbReference type="Pfam" id="PF13304">
    <property type="entry name" value="AAA_21"/>
    <property type="match status" value="1"/>
</dbReference>
<dbReference type="PANTHER" id="PTHR43581">
    <property type="entry name" value="ATP/GTP PHOSPHATASE"/>
    <property type="match status" value="1"/>
</dbReference>
<feature type="domain" description="ATPase AAA-type core" evidence="1">
    <location>
        <begin position="23"/>
        <end position="277"/>
    </location>
</feature>
<reference evidence="2" key="1">
    <citation type="submission" date="2018-05" db="EMBL/GenBank/DDBJ databases">
        <authorList>
            <consortium name="PulseNet: The National Subtyping Network for Foodborne Disease Surveillance"/>
            <person name="Tarr C.L."/>
            <person name="Trees E."/>
            <person name="Katz L.S."/>
            <person name="Carleton-Romer H.A."/>
            <person name="Stroika S."/>
            <person name="Kucerova Z."/>
            <person name="Roache K.F."/>
            <person name="Sabol A.L."/>
            <person name="Besser J."/>
            <person name="Gerner-Smidt P."/>
        </authorList>
    </citation>
    <scope>NUCLEOTIDE SEQUENCE</scope>
    <source>
        <strain evidence="2">D6759</strain>
    </source>
</reference>
<dbReference type="InterPro" id="IPR014592">
    <property type="entry name" value="P-loop_UCP034888"/>
</dbReference>
<dbReference type="InterPro" id="IPR051396">
    <property type="entry name" value="Bact_Antivir_Def_Nuclease"/>
</dbReference>
<sequence length="340" mass="40015">MIHKLHIKNFKLIKDNSFDFKPLTIITGTNSCGKSSILQTLCFFINTNILNIEKSMYIQNFTRNLYIFDQMRNKDLHEDSIHITLNEKNIINITKEEITKNTEYLFDFEENFYYLKSNRNLIQDTEKIQNNIKFGVSGEYIGNYFSTNSLKSIDKIFYENPDSNKILNYHVDKWIKEILDLEISFTTNESIDIILNGFKDKNFSNYFLPSNISTGLNFATKIIIIGLSLKKGDIFIIENPEIHLHPKAISKFADFFAFLVSKGIQVIIETHSNYLLSKLRYINFKKEFKDEDCIIYYKDQQTDFVPIFIHSGKFTNINREKINFPTGFFDTDLDKLMEIR</sequence>
<accession>A0A5T0E3K7</accession>
<dbReference type="GO" id="GO:0005524">
    <property type="term" value="F:ATP binding"/>
    <property type="evidence" value="ECO:0007669"/>
    <property type="project" value="InterPro"/>
</dbReference>
<dbReference type="GO" id="GO:0016887">
    <property type="term" value="F:ATP hydrolysis activity"/>
    <property type="evidence" value="ECO:0007669"/>
    <property type="project" value="InterPro"/>
</dbReference>
<evidence type="ECO:0000313" key="2">
    <source>
        <dbReference type="EMBL" id="EAJ7669754.1"/>
    </source>
</evidence>
<name>A0A5T0E3K7_CAMCO</name>
<dbReference type="AlphaFoldDB" id="A0A5T0E3K7"/>
<gene>
    <name evidence="2" type="ORF">A9428_08920</name>
</gene>
<evidence type="ECO:0000259" key="1">
    <source>
        <dbReference type="Pfam" id="PF13304"/>
    </source>
</evidence>
<dbReference type="InterPro" id="IPR003959">
    <property type="entry name" value="ATPase_AAA_core"/>
</dbReference>
<protein>
    <recommendedName>
        <fullName evidence="1">ATPase AAA-type core domain-containing protein</fullName>
    </recommendedName>
</protein>
<proteinExistence type="predicted"/>
<comment type="caution">
    <text evidence="2">The sequence shown here is derived from an EMBL/GenBank/DDBJ whole genome shotgun (WGS) entry which is preliminary data.</text>
</comment>
<dbReference type="EMBL" id="AACANV010000012">
    <property type="protein sequence ID" value="EAJ7669754.1"/>
    <property type="molecule type" value="Genomic_DNA"/>
</dbReference>
<dbReference type="SUPFAM" id="SSF52540">
    <property type="entry name" value="P-loop containing nucleoside triphosphate hydrolases"/>
    <property type="match status" value="1"/>
</dbReference>
<organism evidence="2">
    <name type="scientific">Campylobacter coli</name>
    <dbReference type="NCBI Taxonomy" id="195"/>
    <lineage>
        <taxon>Bacteria</taxon>
        <taxon>Pseudomonadati</taxon>
        <taxon>Campylobacterota</taxon>
        <taxon>Epsilonproteobacteria</taxon>
        <taxon>Campylobacterales</taxon>
        <taxon>Campylobacteraceae</taxon>
        <taxon>Campylobacter</taxon>
    </lineage>
</organism>
<dbReference type="Gene3D" id="3.40.50.300">
    <property type="entry name" value="P-loop containing nucleotide triphosphate hydrolases"/>
    <property type="match status" value="1"/>
</dbReference>
<dbReference type="PANTHER" id="PTHR43581:SF4">
    <property type="entry name" value="ATP_GTP PHOSPHATASE"/>
    <property type="match status" value="1"/>
</dbReference>